<dbReference type="OrthoDB" id="1120869at2"/>
<protein>
    <submittedName>
        <fullName evidence="1">Winged helix-turn-helix transcriptional regulator</fullName>
    </submittedName>
</protein>
<dbReference type="Pfam" id="PF13749">
    <property type="entry name" value="HATPase_c_4"/>
    <property type="match status" value="1"/>
</dbReference>
<dbReference type="InterPro" id="IPR036390">
    <property type="entry name" value="WH_DNA-bd_sf"/>
</dbReference>
<dbReference type="Proteomes" id="UP000265926">
    <property type="component" value="Unassembled WGS sequence"/>
</dbReference>
<dbReference type="PANTHER" id="PTHR30595:SF6">
    <property type="entry name" value="SCHLAFEN ALBA-2 DOMAIN-CONTAINING PROTEIN"/>
    <property type="match status" value="1"/>
</dbReference>
<dbReference type="InterPro" id="IPR038475">
    <property type="entry name" value="RecG_C_sf"/>
</dbReference>
<reference evidence="1 2" key="1">
    <citation type="submission" date="2018-08" db="EMBL/GenBank/DDBJ databases">
        <title>Pallidiluteibacterium maritimus gen. nov., sp. nov., isolated from coastal sediment.</title>
        <authorList>
            <person name="Zhou L.Y."/>
        </authorList>
    </citation>
    <scope>NUCLEOTIDE SEQUENCE [LARGE SCALE GENOMIC DNA]</scope>
    <source>
        <strain evidence="1 2">XSD2</strain>
    </source>
</reference>
<gene>
    <name evidence="1" type="ORF">D1614_00295</name>
</gene>
<sequence length="168" mass="19129">MLMHTDYFSPACPRVRIFTNHIEFYNPGGLPKPFEELKGKDISLPRNPIIAKLFRMVKLAENIGFGFDKIDDNWKAYNSTMPDYQIEFDSVVVDFKMEAQESVRETSGKTSGKIIELIQGNENISIPEMAETIGVSERSVERNIENLKKKGLLKRIGPAKGGYWQVID</sequence>
<organism evidence="1 2">
    <name type="scientific">Maribellus luteus</name>
    <dbReference type="NCBI Taxonomy" id="2305463"/>
    <lineage>
        <taxon>Bacteria</taxon>
        <taxon>Pseudomonadati</taxon>
        <taxon>Bacteroidota</taxon>
        <taxon>Bacteroidia</taxon>
        <taxon>Marinilabiliales</taxon>
        <taxon>Prolixibacteraceae</taxon>
        <taxon>Maribellus</taxon>
    </lineage>
</organism>
<dbReference type="InterPro" id="IPR036388">
    <property type="entry name" value="WH-like_DNA-bd_sf"/>
</dbReference>
<keyword evidence="2" id="KW-1185">Reference proteome</keyword>
<dbReference type="Gene3D" id="1.10.10.10">
    <property type="entry name" value="Winged helix-like DNA-binding domain superfamily/Winged helix DNA-binding domain"/>
    <property type="match status" value="1"/>
</dbReference>
<evidence type="ECO:0000313" key="2">
    <source>
        <dbReference type="Proteomes" id="UP000265926"/>
    </source>
</evidence>
<proteinExistence type="predicted"/>
<name>A0A399T889_9BACT</name>
<dbReference type="SUPFAM" id="SSF46785">
    <property type="entry name" value="Winged helix' DNA-binding domain"/>
    <property type="match status" value="1"/>
</dbReference>
<evidence type="ECO:0000313" key="1">
    <source>
        <dbReference type="EMBL" id="RIJ50417.1"/>
    </source>
</evidence>
<dbReference type="Gene3D" id="3.30.565.60">
    <property type="match status" value="1"/>
</dbReference>
<dbReference type="AlphaFoldDB" id="A0A399T889"/>
<dbReference type="Pfam" id="PF13412">
    <property type="entry name" value="HTH_24"/>
    <property type="match status" value="1"/>
</dbReference>
<comment type="caution">
    <text evidence="1">The sequence shown here is derived from an EMBL/GenBank/DDBJ whole genome shotgun (WGS) entry which is preliminary data.</text>
</comment>
<accession>A0A399T889</accession>
<dbReference type="PANTHER" id="PTHR30595">
    <property type="entry name" value="GLPR-RELATED TRANSCRIPTIONAL REPRESSOR"/>
    <property type="match status" value="1"/>
</dbReference>
<dbReference type="EMBL" id="QWGR01000001">
    <property type="protein sequence ID" value="RIJ50417.1"/>
    <property type="molecule type" value="Genomic_DNA"/>
</dbReference>